<evidence type="ECO:0000313" key="12">
    <source>
        <dbReference type="EMBL" id="GFO59387.1"/>
    </source>
</evidence>
<evidence type="ECO:0000256" key="7">
    <source>
        <dbReference type="ARBA" id="ARBA00022989"/>
    </source>
</evidence>
<feature type="domain" description="YknX-like barrel-sandwich hybrid" evidence="10">
    <location>
        <begin position="53"/>
        <end position="263"/>
    </location>
</feature>
<evidence type="ECO:0000256" key="4">
    <source>
        <dbReference type="ARBA" id="ARBA00022475"/>
    </source>
</evidence>
<keyword evidence="4" id="KW-1003">Cell membrane</keyword>
<keyword evidence="8" id="KW-0472">Membrane</keyword>
<gene>
    <name evidence="12" type="ORF">GMST_17120</name>
</gene>
<comment type="subcellular location">
    <subcellularLocation>
        <location evidence="1">Cell inner membrane</location>
        <topology evidence="1">Single-pass membrane protein</topology>
    </subcellularLocation>
</comment>
<dbReference type="InterPro" id="IPR058982">
    <property type="entry name" value="Beta-barrel_AprE"/>
</dbReference>
<dbReference type="Gene3D" id="2.40.30.170">
    <property type="match status" value="1"/>
</dbReference>
<dbReference type="InterPro" id="IPR010129">
    <property type="entry name" value="T1SS_HlyD"/>
</dbReference>
<dbReference type="GO" id="GO:0005886">
    <property type="term" value="C:plasma membrane"/>
    <property type="evidence" value="ECO:0007669"/>
    <property type="project" value="UniProtKB-SubCell"/>
</dbReference>
<evidence type="ECO:0000256" key="1">
    <source>
        <dbReference type="ARBA" id="ARBA00004377"/>
    </source>
</evidence>
<keyword evidence="9" id="KW-0175">Coiled coil</keyword>
<organism evidence="12 13">
    <name type="scientific">Geomonas silvestris</name>
    <dbReference type="NCBI Taxonomy" id="2740184"/>
    <lineage>
        <taxon>Bacteria</taxon>
        <taxon>Pseudomonadati</taxon>
        <taxon>Thermodesulfobacteriota</taxon>
        <taxon>Desulfuromonadia</taxon>
        <taxon>Geobacterales</taxon>
        <taxon>Geobacteraceae</taxon>
        <taxon>Geomonas</taxon>
    </lineage>
</organism>
<comment type="caution">
    <text evidence="12">The sequence shown here is derived from an EMBL/GenBank/DDBJ whole genome shotgun (WGS) entry which is preliminary data.</text>
</comment>
<name>A0A6V8MHE7_9BACT</name>
<comment type="similarity">
    <text evidence="2">Belongs to the membrane fusion protein (MFP) (TC 8.A.1) family.</text>
</comment>
<dbReference type="Proteomes" id="UP000556026">
    <property type="component" value="Unassembled WGS sequence"/>
</dbReference>
<evidence type="ECO:0000256" key="5">
    <source>
        <dbReference type="ARBA" id="ARBA00022519"/>
    </source>
</evidence>
<dbReference type="Pfam" id="PF26002">
    <property type="entry name" value="Beta-barrel_AprE"/>
    <property type="match status" value="1"/>
</dbReference>
<evidence type="ECO:0000313" key="13">
    <source>
        <dbReference type="Proteomes" id="UP000556026"/>
    </source>
</evidence>
<dbReference type="Gene3D" id="2.40.50.100">
    <property type="match status" value="1"/>
</dbReference>
<evidence type="ECO:0000259" key="10">
    <source>
        <dbReference type="Pfam" id="PF25984"/>
    </source>
</evidence>
<keyword evidence="3" id="KW-0813">Transport</keyword>
<protein>
    <submittedName>
        <fullName evidence="12">HlyD family type I secretion periplasmic adaptor subunit</fullName>
    </submittedName>
</protein>
<dbReference type="SUPFAM" id="SSF51230">
    <property type="entry name" value="Single hybrid motif"/>
    <property type="match status" value="1"/>
</dbReference>
<dbReference type="PANTHER" id="PTHR30386">
    <property type="entry name" value="MEMBRANE FUSION SUBUNIT OF EMRAB-TOLC MULTIDRUG EFFLUX PUMP"/>
    <property type="match status" value="1"/>
</dbReference>
<keyword evidence="7" id="KW-1133">Transmembrane helix</keyword>
<dbReference type="PANTHER" id="PTHR30386:SF26">
    <property type="entry name" value="TRANSPORT PROTEIN COMB"/>
    <property type="match status" value="1"/>
</dbReference>
<feature type="coiled-coil region" evidence="9">
    <location>
        <begin position="179"/>
        <end position="228"/>
    </location>
</feature>
<sequence>MKDQRRTAKPSGKILFITSAVVIATFCAWSAWAKIDIIIRAPGSVIASSRNQVIQAADGGTIKDILVKEGDLVRRGQKLVIFEQVKTQTSYLETLAKTGSLKATIARLNAEIAGHEPQFPKELRAFPELIANNETLFRKRQAAIRDDLATLEKSRELAKDELAMNLPLLKTGDVSKAEVLRLQRNVVEIEGKIANIRNKYLQDSQAELSKATDELEAVQQVLTQRKDQFINTVIEAPMDGVVRNIRITTRGGVARPGEEIMQIVPSDDKLEFEVKVQTADVAFVRPGLPATIKMDAYDYSIYGTLSGEVTYISADTVSDEVRTPNDKPYFKVRVRAIGKNYLGKAAEIIKIQPGMTASVEIKTGNKTVWNYLTKPLSKTLNESLGER</sequence>
<dbReference type="RefSeq" id="WP_183354226.1">
    <property type="nucleotide sequence ID" value="NZ_BLXX01000004.1"/>
</dbReference>
<dbReference type="AlphaFoldDB" id="A0A6V8MHE7"/>
<dbReference type="InterPro" id="IPR050739">
    <property type="entry name" value="MFP"/>
</dbReference>
<evidence type="ECO:0000256" key="2">
    <source>
        <dbReference type="ARBA" id="ARBA00009477"/>
    </source>
</evidence>
<evidence type="ECO:0000256" key="6">
    <source>
        <dbReference type="ARBA" id="ARBA00022692"/>
    </source>
</evidence>
<dbReference type="PRINTS" id="PR01490">
    <property type="entry name" value="RTXTOXIND"/>
</dbReference>
<keyword evidence="6" id="KW-0812">Transmembrane</keyword>
<dbReference type="InterPro" id="IPR058639">
    <property type="entry name" value="BSH_YknX-like"/>
</dbReference>
<dbReference type="EMBL" id="BLXX01000004">
    <property type="protein sequence ID" value="GFO59387.1"/>
    <property type="molecule type" value="Genomic_DNA"/>
</dbReference>
<keyword evidence="5" id="KW-0997">Cell inner membrane</keyword>
<dbReference type="Pfam" id="PF25984">
    <property type="entry name" value="BSH_YknX"/>
    <property type="match status" value="1"/>
</dbReference>
<evidence type="ECO:0000256" key="9">
    <source>
        <dbReference type="SAM" id="Coils"/>
    </source>
</evidence>
<accession>A0A6V8MHE7</accession>
<reference evidence="13" key="1">
    <citation type="submission" date="2020-06" db="EMBL/GenBank/DDBJ databases">
        <title>Draft genomic sequence of Geomonas sp. Red330.</title>
        <authorList>
            <person name="Itoh H."/>
            <person name="Zhenxing X."/>
            <person name="Ushijima N."/>
            <person name="Masuda Y."/>
            <person name="Shiratori Y."/>
            <person name="Senoo K."/>
        </authorList>
    </citation>
    <scope>NUCLEOTIDE SEQUENCE [LARGE SCALE GENOMIC DNA]</scope>
    <source>
        <strain evidence="13">Red330</strain>
    </source>
</reference>
<dbReference type="GO" id="GO:0015031">
    <property type="term" value="P:protein transport"/>
    <property type="evidence" value="ECO:0007669"/>
    <property type="project" value="InterPro"/>
</dbReference>
<dbReference type="NCBIfam" id="TIGR01843">
    <property type="entry name" value="type_I_hlyD"/>
    <property type="match status" value="1"/>
</dbReference>
<evidence type="ECO:0000256" key="3">
    <source>
        <dbReference type="ARBA" id="ARBA00022448"/>
    </source>
</evidence>
<proteinExistence type="inferred from homology"/>
<dbReference type="InterPro" id="IPR011053">
    <property type="entry name" value="Single_hybrid_motif"/>
</dbReference>
<evidence type="ECO:0000259" key="11">
    <source>
        <dbReference type="Pfam" id="PF26002"/>
    </source>
</evidence>
<feature type="domain" description="AprE-like beta-barrel" evidence="11">
    <location>
        <begin position="271"/>
        <end position="364"/>
    </location>
</feature>
<evidence type="ECO:0000256" key="8">
    <source>
        <dbReference type="ARBA" id="ARBA00023136"/>
    </source>
</evidence>
<keyword evidence="13" id="KW-1185">Reference proteome</keyword>